<dbReference type="Gramene" id="KGN49905">
    <property type="protein sequence ID" value="KGN49905"/>
    <property type="gene ID" value="Csa_5G139830"/>
</dbReference>
<accession>A0A0A0KJK6</accession>
<protein>
    <submittedName>
        <fullName evidence="1">Uncharacterized protein</fullName>
    </submittedName>
</protein>
<evidence type="ECO:0000313" key="2">
    <source>
        <dbReference type="Proteomes" id="UP000029981"/>
    </source>
</evidence>
<reference evidence="1 2" key="3">
    <citation type="journal article" date="2010" name="BMC Genomics">
        <title>Transcriptome sequencing and comparative analysis of cucumber flowers with different sex types.</title>
        <authorList>
            <person name="Guo S."/>
            <person name="Zheng Y."/>
            <person name="Joung J.G."/>
            <person name="Liu S."/>
            <person name="Zhang Z."/>
            <person name="Crasta O.R."/>
            <person name="Sobral B.W."/>
            <person name="Xu Y."/>
            <person name="Huang S."/>
            <person name="Fei Z."/>
        </authorList>
    </citation>
    <scope>NUCLEOTIDE SEQUENCE [LARGE SCALE GENOMIC DNA]</scope>
    <source>
        <strain evidence="2">cv. 9930</strain>
    </source>
</reference>
<reference evidence="1 2" key="1">
    <citation type="journal article" date="2009" name="Nat. Genet.">
        <title>The genome of the cucumber, Cucumis sativus L.</title>
        <authorList>
            <person name="Huang S."/>
            <person name="Li R."/>
            <person name="Zhang Z."/>
            <person name="Li L."/>
            <person name="Gu X."/>
            <person name="Fan W."/>
            <person name="Lucas W.J."/>
            <person name="Wang X."/>
            <person name="Xie B."/>
            <person name="Ni P."/>
            <person name="Ren Y."/>
            <person name="Zhu H."/>
            <person name="Li J."/>
            <person name="Lin K."/>
            <person name="Jin W."/>
            <person name="Fei Z."/>
            <person name="Li G."/>
            <person name="Staub J."/>
            <person name="Kilian A."/>
            <person name="van der Vossen E.A."/>
            <person name="Wu Y."/>
            <person name="Guo J."/>
            <person name="He J."/>
            <person name="Jia Z."/>
            <person name="Ren Y."/>
            <person name="Tian G."/>
            <person name="Lu Y."/>
            <person name="Ruan J."/>
            <person name="Qian W."/>
            <person name="Wang M."/>
            <person name="Huang Q."/>
            <person name="Li B."/>
            <person name="Xuan Z."/>
            <person name="Cao J."/>
            <person name="Asan"/>
            <person name="Wu Z."/>
            <person name="Zhang J."/>
            <person name="Cai Q."/>
            <person name="Bai Y."/>
            <person name="Zhao B."/>
            <person name="Han Y."/>
            <person name="Li Y."/>
            <person name="Li X."/>
            <person name="Wang S."/>
            <person name="Shi Q."/>
            <person name="Liu S."/>
            <person name="Cho W.K."/>
            <person name="Kim J.Y."/>
            <person name="Xu Y."/>
            <person name="Heller-Uszynska K."/>
            <person name="Miao H."/>
            <person name="Cheng Z."/>
            <person name="Zhang S."/>
            <person name="Wu J."/>
            <person name="Yang Y."/>
            <person name="Kang H."/>
            <person name="Li M."/>
            <person name="Liang H."/>
            <person name="Ren X."/>
            <person name="Shi Z."/>
            <person name="Wen M."/>
            <person name="Jian M."/>
            <person name="Yang H."/>
            <person name="Zhang G."/>
            <person name="Yang Z."/>
            <person name="Chen R."/>
            <person name="Liu S."/>
            <person name="Li J."/>
            <person name="Ma L."/>
            <person name="Liu H."/>
            <person name="Zhou Y."/>
            <person name="Zhao J."/>
            <person name="Fang X."/>
            <person name="Li G."/>
            <person name="Fang L."/>
            <person name="Li Y."/>
            <person name="Liu D."/>
            <person name="Zheng H."/>
            <person name="Zhang Y."/>
            <person name="Qin N."/>
            <person name="Li Z."/>
            <person name="Yang G."/>
            <person name="Yang S."/>
            <person name="Bolund L."/>
            <person name="Kristiansen K."/>
            <person name="Zheng H."/>
            <person name="Li S."/>
            <person name="Zhang X."/>
            <person name="Yang H."/>
            <person name="Wang J."/>
            <person name="Sun R."/>
            <person name="Zhang B."/>
            <person name="Jiang S."/>
            <person name="Wang J."/>
            <person name="Du Y."/>
            <person name="Li S."/>
        </authorList>
    </citation>
    <scope>NUCLEOTIDE SEQUENCE [LARGE SCALE GENOMIC DNA]</scope>
    <source>
        <strain evidence="2">cv. 9930</strain>
    </source>
</reference>
<dbReference type="AlphaFoldDB" id="A0A0A0KJK6"/>
<gene>
    <name evidence="1" type="ORF">Csa_5G139830</name>
</gene>
<evidence type="ECO:0000313" key="1">
    <source>
        <dbReference type="EMBL" id="KGN49905.1"/>
    </source>
</evidence>
<dbReference type="EMBL" id="CM002926">
    <property type="protein sequence ID" value="KGN49905.1"/>
    <property type="molecule type" value="Genomic_DNA"/>
</dbReference>
<keyword evidence="2" id="KW-1185">Reference proteome</keyword>
<reference evidence="1 2" key="2">
    <citation type="journal article" date="2009" name="PLoS ONE">
        <title>An integrated genetic and cytogenetic map of the cucumber genome.</title>
        <authorList>
            <person name="Ren Y."/>
            <person name="Zhang Z."/>
            <person name="Liu J."/>
            <person name="Staub J.E."/>
            <person name="Han Y."/>
            <person name="Cheng Z."/>
            <person name="Li X."/>
            <person name="Lu J."/>
            <person name="Miao H."/>
            <person name="Kang H."/>
            <person name="Xie B."/>
            <person name="Gu X."/>
            <person name="Wang X."/>
            <person name="Du Y."/>
            <person name="Jin W."/>
            <person name="Huang S."/>
        </authorList>
    </citation>
    <scope>NUCLEOTIDE SEQUENCE [LARGE SCALE GENOMIC DNA]</scope>
    <source>
        <strain evidence="2">cv. 9930</strain>
    </source>
</reference>
<sequence>MRGGQSLEFYCRRFDEDFNRTTYKHVALMKLLCSLNFLSPFLLHKKELKKLKELKELKEQEQGS</sequence>
<name>A0A0A0KJK6_CUCSA</name>
<organism evidence="1 2">
    <name type="scientific">Cucumis sativus</name>
    <name type="common">Cucumber</name>
    <dbReference type="NCBI Taxonomy" id="3659"/>
    <lineage>
        <taxon>Eukaryota</taxon>
        <taxon>Viridiplantae</taxon>
        <taxon>Streptophyta</taxon>
        <taxon>Embryophyta</taxon>
        <taxon>Tracheophyta</taxon>
        <taxon>Spermatophyta</taxon>
        <taxon>Magnoliopsida</taxon>
        <taxon>eudicotyledons</taxon>
        <taxon>Gunneridae</taxon>
        <taxon>Pentapetalae</taxon>
        <taxon>rosids</taxon>
        <taxon>fabids</taxon>
        <taxon>Cucurbitales</taxon>
        <taxon>Cucurbitaceae</taxon>
        <taxon>Benincaseae</taxon>
        <taxon>Cucumis</taxon>
    </lineage>
</organism>
<proteinExistence type="predicted"/>
<dbReference type="Proteomes" id="UP000029981">
    <property type="component" value="Chromosome 5"/>
</dbReference>
<reference evidence="1 2" key="4">
    <citation type="journal article" date="2011" name="BMC Genomics">
        <title>RNA-Seq improves annotation of protein-coding genes in the cucumber genome.</title>
        <authorList>
            <person name="Li Z."/>
            <person name="Zhang Z."/>
            <person name="Yan P."/>
            <person name="Huang S."/>
            <person name="Fei Z."/>
            <person name="Lin K."/>
        </authorList>
    </citation>
    <scope>NUCLEOTIDE SEQUENCE [LARGE SCALE GENOMIC DNA]</scope>
    <source>
        <strain evidence="2">cv. 9930</strain>
    </source>
</reference>